<dbReference type="EMBL" id="AZGB01000018">
    <property type="protein sequence ID" value="KRM05774.1"/>
    <property type="molecule type" value="Genomic_DNA"/>
</dbReference>
<keyword evidence="1" id="KW-0732">Signal</keyword>
<dbReference type="AlphaFoldDB" id="A0A0R1VJ34"/>
<evidence type="ECO:0000313" key="3">
    <source>
        <dbReference type="Proteomes" id="UP000051451"/>
    </source>
</evidence>
<dbReference type="RefSeq" id="WP_057872205.1">
    <property type="nucleotide sequence ID" value="NZ_AZGB01000018.1"/>
</dbReference>
<protein>
    <submittedName>
        <fullName evidence="2">Uncharacterized protein</fullName>
    </submittedName>
</protein>
<dbReference type="GeneID" id="98319488"/>
<sequence length="194" mass="20655">MKKSIQLVTLALTTITLSSTAVPVASAFADTTGTSSVTKVDYQSMNSDQLGNIVGTYDMNNLTTEQEDVVNIYSTQLLEELKSELLQSAPTIETTTPRFQSRAALGLMARLIAKYGKVYVTKTLPKILYKKVTKLIGKKVSQAKFMSIWNNTIGVATGAALESTISKGLQSCGVPKGIANTAATIITTAVGILV</sequence>
<evidence type="ECO:0000256" key="1">
    <source>
        <dbReference type="SAM" id="SignalP"/>
    </source>
</evidence>
<dbReference type="OrthoDB" id="2291133at2"/>
<proteinExistence type="predicted"/>
<keyword evidence="3" id="KW-1185">Reference proteome</keyword>
<comment type="caution">
    <text evidence="2">The sequence shown here is derived from an EMBL/GenBank/DDBJ whole genome shotgun (WGS) entry which is preliminary data.</text>
</comment>
<dbReference type="PATRIC" id="fig|1423750.3.peg.1523"/>
<evidence type="ECO:0000313" key="2">
    <source>
        <dbReference type="EMBL" id="KRM05774.1"/>
    </source>
</evidence>
<feature type="chain" id="PRO_5038632865" evidence="1">
    <location>
        <begin position="22"/>
        <end position="194"/>
    </location>
</feature>
<organism evidence="2 3">
    <name type="scientific">Liquorilactobacillus ghanensis DSM 18630</name>
    <dbReference type="NCBI Taxonomy" id="1423750"/>
    <lineage>
        <taxon>Bacteria</taxon>
        <taxon>Bacillati</taxon>
        <taxon>Bacillota</taxon>
        <taxon>Bacilli</taxon>
        <taxon>Lactobacillales</taxon>
        <taxon>Lactobacillaceae</taxon>
        <taxon>Liquorilactobacillus</taxon>
    </lineage>
</organism>
<gene>
    <name evidence="2" type="ORF">FC89_GL001484</name>
</gene>
<dbReference type="Proteomes" id="UP000051451">
    <property type="component" value="Unassembled WGS sequence"/>
</dbReference>
<name>A0A0R1VJ34_9LACO</name>
<accession>A0A0R1VJ34</accession>
<reference evidence="2 3" key="1">
    <citation type="journal article" date="2015" name="Genome Announc.">
        <title>Expanding the biotechnology potential of lactobacilli through comparative genomics of 213 strains and associated genera.</title>
        <authorList>
            <person name="Sun Z."/>
            <person name="Harris H.M."/>
            <person name="McCann A."/>
            <person name="Guo C."/>
            <person name="Argimon S."/>
            <person name="Zhang W."/>
            <person name="Yang X."/>
            <person name="Jeffery I.B."/>
            <person name="Cooney J.C."/>
            <person name="Kagawa T.F."/>
            <person name="Liu W."/>
            <person name="Song Y."/>
            <person name="Salvetti E."/>
            <person name="Wrobel A."/>
            <person name="Rasinkangas P."/>
            <person name="Parkhill J."/>
            <person name="Rea M.C."/>
            <person name="O'Sullivan O."/>
            <person name="Ritari J."/>
            <person name="Douillard F.P."/>
            <person name="Paul Ross R."/>
            <person name="Yang R."/>
            <person name="Briner A.E."/>
            <person name="Felis G.E."/>
            <person name="de Vos W.M."/>
            <person name="Barrangou R."/>
            <person name="Klaenhammer T.R."/>
            <person name="Caufield P.W."/>
            <person name="Cui Y."/>
            <person name="Zhang H."/>
            <person name="O'Toole P.W."/>
        </authorList>
    </citation>
    <scope>NUCLEOTIDE SEQUENCE [LARGE SCALE GENOMIC DNA]</scope>
    <source>
        <strain evidence="2 3">DSM 18630</strain>
    </source>
</reference>
<feature type="signal peptide" evidence="1">
    <location>
        <begin position="1"/>
        <end position="21"/>
    </location>
</feature>